<dbReference type="AlphaFoldDB" id="A0A2T7BHX3"/>
<dbReference type="Gene3D" id="1.10.1740.10">
    <property type="match status" value="1"/>
</dbReference>
<protein>
    <recommendedName>
        <fullName evidence="1">RNA polymerase sigma-70 region 2 domain-containing protein</fullName>
    </recommendedName>
</protein>
<organism evidence="2 3">
    <name type="scientific">Chitinophaga parva</name>
    <dbReference type="NCBI Taxonomy" id="2169414"/>
    <lineage>
        <taxon>Bacteria</taxon>
        <taxon>Pseudomonadati</taxon>
        <taxon>Bacteroidota</taxon>
        <taxon>Chitinophagia</taxon>
        <taxon>Chitinophagales</taxon>
        <taxon>Chitinophagaceae</taxon>
        <taxon>Chitinophaga</taxon>
    </lineage>
</organism>
<dbReference type="Proteomes" id="UP000244450">
    <property type="component" value="Unassembled WGS sequence"/>
</dbReference>
<dbReference type="EMBL" id="QCYK01000002">
    <property type="protein sequence ID" value="PUZ25885.1"/>
    <property type="molecule type" value="Genomic_DNA"/>
</dbReference>
<dbReference type="RefSeq" id="WP_108687724.1">
    <property type="nucleotide sequence ID" value="NZ_QCYK01000002.1"/>
</dbReference>
<dbReference type="InterPro" id="IPR013325">
    <property type="entry name" value="RNA_pol_sigma_r2"/>
</dbReference>
<dbReference type="GO" id="GO:0003700">
    <property type="term" value="F:DNA-binding transcription factor activity"/>
    <property type="evidence" value="ECO:0007669"/>
    <property type="project" value="InterPro"/>
</dbReference>
<gene>
    <name evidence="2" type="ORF">DCC81_16680</name>
</gene>
<proteinExistence type="predicted"/>
<dbReference type="Pfam" id="PF04542">
    <property type="entry name" value="Sigma70_r2"/>
    <property type="match status" value="1"/>
</dbReference>
<evidence type="ECO:0000313" key="3">
    <source>
        <dbReference type="Proteomes" id="UP000244450"/>
    </source>
</evidence>
<dbReference type="SUPFAM" id="SSF88946">
    <property type="entry name" value="Sigma2 domain of RNA polymerase sigma factors"/>
    <property type="match status" value="1"/>
</dbReference>
<name>A0A2T7BHX3_9BACT</name>
<reference evidence="2 3" key="1">
    <citation type="submission" date="2018-04" db="EMBL/GenBank/DDBJ databases">
        <title>Chitinophaga fuyangensis sp. nov., isolated from soil in a chemical factory.</title>
        <authorList>
            <person name="Chen K."/>
        </authorList>
    </citation>
    <scope>NUCLEOTIDE SEQUENCE [LARGE SCALE GENOMIC DNA]</scope>
    <source>
        <strain evidence="2 3">LY-1</strain>
    </source>
</reference>
<feature type="domain" description="RNA polymerase sigma-70 region 2" evidence="1">
    <location>
        <begin position="40"/>
        <end position="100"/>
    </location>
</feature>
<dbReference type="InterPro" id="IPR007627">
    <property type="entry name" value="RNA_pol_sigma70_r2"/>
</dbReference>
<comment type="caution">
    <text evidence="2">The sequence shown here is derived from an EMBL/GenBank/DDBJ whole genome shotgun (WGS) entry which is preliminary data.</text>
</comment>
<keyword evidence="3" id="KW-1185">Reference proteome</keyword>
<sequence>MFNMPGADEYKQYTDAAQFSEADWVAGLLARDKNVIALCYDKYAPALYGYILKTVPSEPAAANVLSAAFLHIIKGIDDYRPSELRLFTWMLRITHWEMIRQTGEGLELPAGIVHRLPEGNGRRTG</sequence>
<dbReference type="OrthoDB" id="655312at2"/>
<dbReference type="GO" id="GO:0006352">
    <property type="term" value="P:DNA-templated transcription initiation"/>
    <property type="evidence" value="ECO:0007669"/>
    <property type="project" value="InterPro"/>
</dbReference>
<evidence type="ECO:0000259" key="1">
    <source>
        <dbReference type="Pfam" id="PF04542"/>
    </source>
</evidence>
<accession>A0A2T7BHX3</accession>
<evidence type="ECO:0000313" key="2">
    <source>
        <dbReference type="EMBL" id="PUZ25885.1"/>
    </source>
</evidence>